<dbReference type="Gene3D" id="2.70.98.10">
    <property type="match status" value="1"/>
</dbReference>
<dbReference type="STRING" id="1796616.A4V09_06535"/>
<dbReference type="Pfam" id="PF01263">
    <property type="entry name" value="Aldose_epim"/>
    <property type="match status" value="1"/>
</dbReference>
<protein>
    <submittedName>
        <fullName evidence="1">Galactose mutarotase</fullName>
    </submittedName>
</protein>
<accession>A0A1C7I9E8</accession>
<dbReference type="RefSeq" id="WP_065541651.1">
    <property type="nucleotide sequence ID" value="NZ_CP015405.2"/>
</dbReference>
<evidence type="ECO:0000313" key="2">
    <source>
        <dbReference type="Proteomes" id="UP000092574"/>
    </source>
</evidence>
<keyword evidence="2" id="KW-1185">Reference proteome</keyword>
<dbReference type="KEGG" id="byl:A4V09_06535"/>
<dbReference type="GO" id="GO:0016853">
    <property type="term" value="F:isomerase activity"/>
    <property type="evidence" value="ECO:0007669"/>
    <property type="project" value="InterPro"/>
</dbReference>
<gene>
    <name evidence="1" type="ORF">A4V09_06535</name>
</gene>
<dbReference type="EMBL" id="CP015405">
    <property type="protein sequence ID" value="ANU75453.1"/>
    <property type="molecule type" value="Genomic_DNA"/>
</dbReference>
<dbReference type="CDD" id="cd09024">
    <property type="entry name" value="Aldose_epim_lacX"/>
    <property type="match status" value="1"/>
</dbReference>
<dbReference type="OrthoDB" id="9795355at2"/>
<sequence length="297" mass="34627">MRQILENEFLRVSIEDHGAELVSVYDKENEREELWQAKPPYWNRHAPVLFPNVGKHHNDTYRLQEQEFHTSQHGFARDREFVCISRTDSALTHKLISDENTRSYFPFDFELHITHRLEERKLTVEWNVVNNSGDTMYFTIGGHPGFNVPILQGSKQTDYYLLFKEGPALKYKLVYGDSGTADASKEYTLHVEEAEGYYRCPITDHMFDRDALIFDDTQIEWVGIGYPDGRPYVTMECEGFTNFGIWTMPGGPYICLEPWMGRCDDYGFTGDISEKPDIISLKKGETFHKGYCLTFHR</sequence>
<dbReference type="Proteomes" id="UP000092574">
    <property type="component" value="Chromosome"/>
</dbReference>
<dbReference type="GO" id="GO:0030246">
    <property type="term" value="F:carbohydrate binding"/>
    <property type="evidence" value="ECO:0007669"/>
    <property type="project" value="InterPro"/>
</dbReference>
<dbReference type="InterPro" id="IPR011013">
    <property type="entry name" value="Gal_mutarotase_sf_dom"/>
</dbReference>
<dbReference type="AlphaFoldDB" id="A0A1C7I9E8"/>
<name>A0A1C7I9E8_9FIRM</name>
<dbReference type="InterPro" id="IPR008183">
    <property type="entry name" value="Aldose_1/G6P_1-epimerase"/>
</dbReference>
<proteinExistence type="predicted"/>
<organism evidence="1 2">
    <name type="scientific">Blautia pseudococcoides</name>
    <dbReference type="NCBI Taxonomy" id="1796616"/>
    <lineage>
        <taxon>Bacteria</taxon>
        <taxon>Bacillati</taxon>
        <taxon>Bacillota</taxon>
        <taxon>Clostridia</taxon>
        <taxon>Lachnospirales</taxon>
        <taxon>Lachnospiraceae</taxon>
        <taxon>Blautia</taxon>
    </lineage>
</organism>
<evidence type="ECO:0000313" key="1">
    <source>
        <dbReference type="EMBL" id="ANU75453.1"/>
    </source>
</evidence>
<dbReference type="InterPro" id="IPR037481">
    <property type="entry name" value="LacX"/>
</dbReference>
<dbReference type="SUPFAM" id="SSF74650">
    <property type="entry name" value="Galactose mutarotase-like"/>
    <property type="match status" value="1"/>
</dbReference>
<dbReference type="InterPro" id="IPR014718">
    <property type="entry name" value="GH-type_carb-bd"/>
</dbReference>
<reference evidence="1" key="1">
    <citation type="submission" date="2017-04" db="EMBL/GenBank/DDBJ databases">
        <title>Complete Genome Sequences of Twelve Strains of a Stable Defined Moderately Diverse Mouse Microbiota 2 (sDMDMm2).</title>
        <authorList>
            <person name="Uchimura Y."/>
            <person name="Wyss M."/>
            <person name="Brugiroux S."/>
            <person name="Limenitakis J.P."/>
            <person name="Stecher B."/>
            <person name="McCoy K.D."/>
            <person name="Macpherson A.J."/>
        </authorList>
    </citation>
    <scope>NUCLEOTIDE SEQUENCE</scope>
    <source>
        <strain evidence="1">YL58</strain>
    </source>
</reference>
<dbReference type="GO" id="GO:0005975">
    <property type="term" value="P:carbohydrate metabolic process"/>
    <property type="evidence" value="ECO:0007669"/>
    <property type="project" value="InterPro"/>
</dbReference>